<dbReference type="GO" id="GO:0046983">
    <property type="term" value="F:protein dimerization activity"/>
    <property type="evidence" value="ECO:0007669"/>
    <property type="project" value="InterPro"/>
</dbReference>
<feature type="domain" description="Histidine kinase/HSP90-like ATPase" evidence="6">
    <location>
        <begin position="301"/>
        <end position="382"/>
    </location>
</feature>
<evidence type="ECO:0000256" key="3">
    <source>
        <dbReference type="ARBA" id="ARBA00023012"/>
    </source>
</evidence>
<gene>
    <name evidence="8" type="ORF">FHX50_001406</name>
</gene>
<evidence type="ECO:0000259" key="6">
    <source>
        <dbReference type="Pfam" id="PF02518"/>
    </source>
</evidence>
<evidence type="ECO:0000256" key="1">
    <source>
        <dbReference type="ARBA" id="ARBA00022679"/>
    </source>
</evidence>
<reference evidence="8 9" key="1">
    <citation type="submission" date="2020-08" db="EMBL/GenBank/DDBJ databases">
        <title>Sequencing the genomes of 1000 actinobacteria strains.</title>
        <authorList>
            <person name="Klenk H.-P."/>
        </authorList>
    </citation>
    <scope>NUCLEOTIDE SEQUENCE [LARGE SCALE GENOMIC DNA]</scope>
    <source>
        <strain evidence="8 9">DSM 23040</strain>
    </source>
</reference>
<feature type="region of interest" description="Disordered" evidence="4">
    <location>
        <begin position="1"/>
        <end position="23"/>
    </location>
</feature>
<keyword evidence="5" id="KW-1133">Transmembrane helix</keyword>
<dbReference type="RefSeq" id="WP_183375993.1">
    <property type="nucleotide sequence ID" value="NZ_CBCSFZ010000012.1"/>
</dbReference>
<keyword evidence="1 8" id="KW-0808">Transferase</keyword>
<evidence type="ECO:0000256" key="5">
    <source>
        <dbReference type="SAM" id="Phobius"/>
    </source>
</evidence>
<dbReference type="InterPro" id="IPR036890">
    <property type="entry name" value="HATPase_C_sf"/>
</dbReference>
<dbReference type="PANTHER" id="PTHR24421:SF63">
    <property type="entry name" value="SENSOR HISTIDINE KINASE DESK"/>
    <property type="match status" value="1"/>
</dbReference>
<dbReference type="CDD" id="cd16917">
    <property type="entry name" value="HATPase_UhpB-NarQ-NarX-like"/>
    <property type="match status" value="1"/>
</dbReference>
<evidence type="ECO:0000313" key="8">
    <source>
        <dbReference type="EMBL" id="MBB3023121.1"/>
    </source>
</evidence>
<dbReference type="InterPro" id="IPR011712">
    <property type="entry name" value="Sig_transdc_His_kin_sub3_dim/P"/>
</dbReference>
<dbReference type="AlphaFoldDB" id="A0A839QYT7"/>
<feature type="domain" description="Signal transduction histidine kinase subgroup 3 dimerisation and phosphoacceptor" evidence="7">
    <location>
        <begin position="202"/>
        <end position="266"/>
    </location>
</feature>
<keyword evidence="9" id="KW-1185">Reference proteome</keyword>
<organism evidence="8 9">
    <name type="scientific">Helcobacillus massiliensis</name>
    <dbReference type="NCBI Taxonomy" id="521392"/>
    <lineage>
        <taxon>Bacteria</taxon>
        <taxon>Bacillati</taxon>
        <taxon>Actinomycetota</taxon>
        <taxon>Actinomycetes</taxon>
        <taxon>Micrococcales</taxon>
        <taxon>Dermabacteraceae</taxon>
        <taxon>Helcobacillus</taxon>
    </lineage>
</organism>
<sequence length="383" mass="40156">MTGERTAPAADADRPGTASASAARPGIRGPLHLPVMGMAGIWLLYVAFPLIALFTTYPDPARRGIGLAILTVFAVVYLLGFGRSPHWAEGNRRDLLWLWTALLTALMIALYPLLFAIAFSLLTFVVASIAFPHPPRIALPVGGAVALVGTAAALLLAPEMPKPAVLGFTLAGSAFVLITAAMTARMEAEAELRHQLATAQDRERIARDVHDVLGHSLTVINLKAELASRLVAADPSAAQAEMQQVAELSREALAQARTTVMRGRESSLSEELAAAQRALTAAGVAVDAPDPSAAEPAAGRDADLFAAVLREAVTNTVRHAEASRCTITVAPGRLQVVDDGRGRGEAADGNGLRGLRRRVTEAGGRVTVESAPGEGTAVTVRMR</sequence>
<dbReference type="Pfam" id="PF07730">
    <property type="entry name" value="HisKA_3"/>
    <property type="match status" value="1"/>
</dbReference>
<protein>
    <submittedName>
        <fullName evidence="8">Two-component system sensor histidine kinase DesK</fullName>
        <ecNumber evidence="8">2.7.13.3</ecNumber>
    </submittedName>
</protein>
<keyword evidence="5" id="KW-0812">Transmembrane</keyword>
<feature type="transmembrane region" description="Helical" evidence="5">
    <location>
        <begin position="96"/>
        <end position="125"/>
    </location>
</feature>
<dbReference type="EC" id="2.7.13.3" evidence="8"/>
<dbReference type="PANTHER" id="PTHR24421">
    <property type="entry name" value="NITRATE/NITRITE SENSOR PROTEIN NARX-RELATED"/>
    <property type="match status" value="1"/>
</dbReference>
<dbReference type="SUPFAM" id="SSF55874">
    <property type="entry name" value="ATPase domain of HSP90 chaperone/DNA topoisomerase II/histidine kinase"/>
    <property type="match status" value="1"/>
</dbReference>
<dbReference type="Gene3D" id="1.20.5.1930">
    <property type="match status" value="1"/>
</dbReference>
<dbReference type="EMBL" id="JACHWP010000003">
    <property type="protein sequence ID" value="MBB3023121.1"/>
    <property type="molecule type" value="Genomic_DNA"/>
</dbReference>
<accession>A0A839QYT7</accession>
<keyword evidence="2 8" id="KW-0418">Kinase</keyword>
<feature type="transmembrane region" description="Helical" evidence="5">
    <location>
        <begin position="35"/>
        <end position="57"/>
    </location>
</feature>
<evidence type="ECO:0000256" key="2">
    <source>
        <dbReference type="ARBA" id="ARBA00022777"/>
    </source>
</evidence>
<feature type="transmembrane region" description="Helical" evidence="5">
    <location>
        <begin position="164"/>
        <end position="184"/>
    </location>
</feature>
<keyword evidence="5" id="KW-0472">Membrane</keyword>
<evidence type="ECO:0000256" key="4">
    <source>
        <dbReference type="SAM" id="MobiDB-lite"/>
    </source>
</evidence>
<feature type="transmembrane region" description="Helical" evidence="5">
    <location>
        <begin position="137"/>
        <end position="158"/>
    </location>
</feature>
<dbReference type="Pfam" id="PF02518">
    <property type="entry name" value="HATPase_c"/>
    <property type="match status" value="1"/>
</dbReference>
<name>A0A839QYT7_9MICO</name>
<feature type="transmembrane region" description="Helical" evidence="5">
    <location>
        <begin position="64"/>
        <end position="84"/>
    </location>
</feature>
<comment type="caution">
    <text evidence="8">The sequence shown here is derived from an EMBL/GenBank/DDBJ whole genome shotgun (WGS) entry which is preliminary data.</text>
</comment>
<dbReference type="GO" id="GO:0016020">
    <property type="term" value="C:membrane"/>
    <property type="evidence" value="ECO:0007669"/>
    <property type="project" value="InterPro"/>
</dbReference>
<evidence type="ECO:0000313" key="9">
    <source>
        <dbReference type="Proteomes" id="UP000568050"/>
    </source>
</evidence>
<dbReference type="Proteomes" id="UP000568050">
    <property type="component" value="Unassembled WGS sequence"/>
</dbReference>
<dbReference type="GO" id="GO:0000155">
    <property type="term" value="F:phosphorelay sensor kinase activity"/>
    <property type="evidence" value="ECO:0007669"/>
    <property type="project" value="InterPro"/>
</dbReference>
<dbReference type="InterPro" id="IPR003594">
    <property type="entry name" value="HATPase_dom"/>
</dbReference>
<dbReference type="InterPro" id="IPR050482">
    <property type="entry name" value="Sensor_HK_TwoCompSys"/>
</dbReference>
<keyword evidence="3" id="KW-0902">Two-component regulatory system</keyword>
<evidence type="ECO:0000259" key="7">
    <source>
        <dbReference type="Pfam" id="PF07730"/>
    </source>
</evidence>
<proteinExistence type="predicted"/>
<dbReference type="Gene3D" id="3.30.565.10">
    <property type="entry name" value="Histidine kinase-like ATPase, C-terminal domain"/>
    <property type="match status" value="1"/>
</dbReference>